<proteinExistence type="predicted"/>
<sequence>MASFAEEPAARGGRWRARGSGRSSCRRGKAKGSATKRDRTGGSRWTAGAPAARRRWPAAAAWHGQRQRGGVDRGDSDLARARRVAHVGTTFTASAGRQTA</sequence>
<organism evidence="2 3">
    <name type="scientific">Stephania cephalantha</name>
    <dbReference type="NCBI Taxonomy" id="152367"/>
    <lineage>
        <taxon>Eukaryota</taxon>
        <taxon>Viridiplantae</taxon>
        <taxon>Streptophyta</taxon>
        <taxon>Embryophyta</taxon>
        <taxon>Tracheophyta</taxon>
        <taxon>Spermatophyta</taxon>
        <taxon>Magnoliopsida</taxon>
        <taxon>Ranunculales</taxon>
        <taxon>Menispermaceae</taxon>
        <taxon>Menispermoideae</taxon>
        <taxon>Cissampelideae</taxon>
        <taxon>Stephania</taxon>
    </lineage>
</organism>
<evidence type="ECO:0000313" key="3">
    <source>
        <dbReference type="Proteomes" id="UP001419268"/>
    </source>
</evidence>
<evidence type="ECO:0000313" key="2">
    <source>
        <dbReference type="EMBL" id="KAK9148799.1"/>
    </source>
</evidence>
<dbReference type="EMBL" id="JBBNAG010000003">
    <property type="protein sequence ID" value="KAK9148799.1"/>
    <property type="molecule type" value="Genomic_DNA"/>
</dbReference>
<feature type="region of interest" description="Disordered" evidence="1">
    <location>
        <begin position="1"/>
        <end position="77"/>
    </location>
</feature>
<keyword evidence="3" id="KW-1185">Reference proteome</keyword>
<reference evidence="2 3" key="1">
    <citation type="submission" date="2024-01" db="EMBL/GenBank/DDBJ databases">
        <title>Genome assemblies of Stephania.</title>
        <authorList>
            <person name="Yang L."/>
        </authorList>
    </citation>
    <scope>NUCLEOTIDE SEQUENCE [LARGE SCALE GENOMIC DNA]</scope>
    <source>
        <strain evidence="2">JXDWG</strain>
        <tissue evidence="2">Leaf</tissue>
    </source>
</reference>
<dbReference type="Proteomes" id="UP001419268">
    <property type="component" value="Unassembled WGS sequence"/>
</dbReference>
<accession>A0AAP0KBU3</accession>
<evidence type="ECO:0000256" key="1">
    <source>
        <dbReference type="SAM" id="MobiDB-lite"/>
    </source>
</evidence>
<gene>
    <name evidence="2" type="ORF">Scep_007556</name>
</gene>
<protein>
    <submittedName>
        <fullName evidence="2">Uncharacterized protein</fullName>
    </submittedName>
</protein>
<comment type="caution">
    <text evidence="2">The sequence shown here is derived from an EMBL/GenBank/DDBJ whole genome shotgun (WGS) entry which is preliminary data.</text>
</comment>
<name>A0AAP0KBU3_9MAGN</name>
<dbReference type="AlphaFoldDB" id="A0AAP0KBU3"/>
<feature type="compositionally biased region" description="Basic residues" evidence="1">
    <location>
        <begin position="13"/>
        <end position="30"/>
    </location>
</feature>